<sequence length="242" mass="28806">MTAEKRLLIYMHIPKTGGTTLKNIIKKQYHSKEVWFHMEKDMIPKLKEKRKIDQLKCVGGHCWYGLHEYFKRPYQYFTILRNPIDRIVSEYYYILRRPHHKAYPQVQNMSLMEFIHHFPLKSSNQQTRRISGCIHEPDLDLAKKNLQNNFTVAGLSEMFDESIFLMKKTFNWGDISYSKENVTNNRPSVTDMPKDILSELEKRNEMDLELYTFTKELLAVKLESLDSDSKQELEMFKAGKQD</sequence>
<dbReference type="Gene3D" id="3.40.50.300">
    <property type="entry name" value="P-loop containing nucleotide triphosphate hydrolases"/>
    <property type="match status" value="1"/>
</dbReference>
<dbReference type="PANTHER" id="PTHR32301">
    <property type="entry name" value="COUNTIN RECEPTOR CNR3-RELATED"/>
    <property type="match status" value="1"/>
</dbReference>
<name>A0ABV8B3A9_9BACI</name>
<dbReference type="SUPFAM" id="SSF52540">
    <property type="entry name" value="P-loop containing nucleoside triphosphate hydrolases"/>
    <property type="match status" value="1"/>
</dbReference>
<reference evidence="2" key="1">
    <citation type="journal article" date="2019" name="Int. J. Syst. Evol. Microbiol.">
        <title>The Global Catalogue of Microorganisms (GCM) 10K type strain sequencing project: providing services to taxonomists for standard genome sequencing and annotation.</title>
        <authorList>
            <consortium name="The Broad Institute Genomics Platform"/>
            <consortium name="The Broad Institute Genome Sequencing Center for Infectious Disease"/>
            <person name="Wu L."/>
            <person name="Ma J."/>
        </authorList>
    </citation>
    <scope>NUCLEOTIDE SEQUENCE [LARGE SCALE GENOMIC DNA]</scope>
    <source>
        <strain evidence="2">CCUG 61889</strain>
    </source>
</reference>
<proteinExistence type="predicted"/>
<dbReference type="Proteomes" id="UP001595752">
    <property type="component" value="Unassembled WGS sequence"/>
</dbReference>
<dbReference type="InterPro" id="IPR005331">
    <property type="entry name" value="Sulfotransferase"/>
</dbReference>
<gene>
    <name evidence="1" type="ORF">ACFOU2_11875</name>
</gene>
<protein>
    <submittedName>
        <fullName evidence="1">Sulfotransferase family 2 domain-containing protein</fullName>
    </submittedName>
</protein>
<dbReference type="PANTHER" id="PTHR32301:SF6">
    <property type="entry name" value="GOLVESIN-RELATED"/>
    <property type="match status" value="1"/>
</dbReference>
<evidence type="ECO:0000313" key="1">
    <source>
        <dbReference type="EMBL" id="MFC3884152.1"/>
    </source>
</evidence>
<keyword evidence="2" id="KW-1185">Reference proteome</keyword>
<dbReference type="RefSeq" id="WP_377915335.1">
    <property type="nucleotide sequence ID" value="NZ_JBHRZT010000052.1"/>
</dbReference>
<dbReference type="EMBL" id="JBHRZT010000052">
    <property type="protein sequence ID" value="MFC3884152.1"/>
    <property type="molecule type" value="Genomic_DNA"/>
</dbReference>
<dbReference type="InterPro" id="IPR053259">
    <property type="entry name" value="Golvesin-related_Golgi"/>
</dbReference>
<accession>A0ABV8B3A9</accession>
<comment type="caution">
    <text evidence="1">The sequence shown here is derived from an EMBL/GenBank/DDBJ whole genome shotgun (WGS) entry which is preliminary data.</text>
</comment>
<organism evidence="1 2">
    <name type="scientific">Bacillus songklensis</name>
    <dbReference type="NCBI Taxonomy" id="1069116"/>
    <lineage>
        <taxon>Bacteria</taxon>
        <taxon>Bacillati</taxon>
        <taxon>Bacillota</taxon>
        <taxon>Bacilli</taxon>
        <taxon>Bacillales</taxon>
        <taxon>Bacillaceae</taxon>
        <taxon>Bacillus</taxon>
    </lineage>
</organism>
<dbReference type="InterPro" id="IPR027417">
    <property type="entry name" value="P-loop_NTPase"/>
</dbReference>
<evidence type="ECO:0000313" key="2">
    <source>
        <dbReference type="Proteomes" id="UP001595752"/>
    </source>
</evidence>
<dbReference type="Pfam" id="PF03567">
    <property type="entry name" value="Sulfotransfer_2"/>
    <property type="match status" value="1"/>
</dbReference>